<dbReference type="OrthoDB" id="1077582at2759"/>
<dbReference type="AlphaFoldDB" id="A0A2P7YJ25"/>
<dbReference type="EMBL" id="NHZQ01000422">
    <property type="protein sequence ID" value="PSK35983.1"/>
    <property type="molecule type" value="Genomic_DNA"/>
</dbReference>
<evidence type="ECO:0000313" key="10">
    <source>
        <dbReference type="Proteomes" id="UP000243723"/>
    </source>
</evidence>
<name>A0A2P7YJ25_9PEZI</name>
<evidence type="ECO:0000256" key="2">
    <source>
        <dbReference type="ARBA" id="ARBA00022692"/>
    </source>
</evidence>
<accession>A0A2P7YJ25</accession>
<evidence type="ECO:0000256" key="5">
    <source>
        <dbReference type="SAM" id="MobiDB-lite"/>
    </source>
</evidence>
<dbReference type="GO" id="GO:0016020">
    <property type="term" value="C:membrane"/>
    <property type="evidence" value="ECO:0007669"/>
    <property type="project" value="UniProtKB-SubCell"/>
</dbReference>
<evidence type="ECO:0000256" key="7">
    <source>
        <dbReference type="SAM" id="SignalP"/>
    </source>
</evidence>
<keyword evidence="7" id="KW-0732">Signal</keyword>
<feature type="chain" id="PRO_5015131199" description="Wax synthase domain-containing protein" evidence="7">
    <location>
        <begin position="21"/>
        <end position="414"/>
    </location>
</feature>
<feature type="transmembrane region" description="Helical" evidence="6">
    <location>
        <begin position="280"/>
        <end position="303"/>
    </location>
</feature>
<dbReference type="Pfam" id="PF13813">
    <property type="entry name" value="MBOAT_2"/>
    <property type="match status" value="1"/>
</dbReference>
<evidence type="ECO:0000313" key="9">
    <source>
        <dbReference type="EMBL" id="PSK35983.1"/>
    </source>
</evidence>
<evidence type="ECO:0000259" key="8">
    <source>
        <dbReference type="Pfam" id="PF13813"/>
    </source>
</evidence>
<evidence type="ECO:0000256" key="6">
    <source>
        <dbReference type="SAM" id="Phobius"/>
    </source>
</evidence>
<reference evidence="9 10" key="1">
    <citation type="submission" date="2017-05" db="EMBL/GenBank/DDBJ databases">
        <title>Draft genome sequence of Elsinoe australis.</title>
        <authorList>
            <person name="Cheng Q."/>
        </authorList>
    </citation>
    <scope>NUCLEOTIDE SEQUENCE [LARGE SCALE GENOMIC DNA]</scope>
    <source>
        <strain evidence="9 10">NL1</strain>
    </source>
</reference>
<keyword evidence="4 6" id="KW-0472">Membrane</keyword>
<comment type="subcellular location">
    <subcellularLocation>
        <location evidence="1">Membrane</location>
        <topology evidence="1">Multi-pass membrane protein</topology>
    </subcellularLocation>
</comment>
<sequence>MGAVDVLSVNALLWAVFLLGVKDPRNDFVRLVKRMPGEPHFPAATASSEEKTTDDTSSRQELPSGQRLEHDEIPYPSNFVTRLSWVGTLLVSLRFADWKIGSPNHDRKQPAPPTGRTHFNFIAYAVARSLVGFLLVDLTSYVISRDPYFSNTSVPLFSLPSPAYQASLPHLLGPLYSVPLTTAALRATLTGAQAWALISQQYYLPTVFPVALHYFGLLPDTWSPHLWPRFFGPASIMLTRGLRGFWSTYWHQVMRFVVSGTGPAIVDLVLGGAYPKRSKVAEYTILTVCAFGWSGFVHMGLVPREPPHSTVSANAVRLYVGAFFWLQPAGLLAETVIADGLSRVVPGCVKDSGTGKALGMLAYTGWIFVWACICFPLLGEAGRQLGWFEHYTVPWSAVHYLRGQDAWMWSCVKK</sequence>
<feature type="region of interest" description="Disordered" evidence="5">
    <location>
        <begin position="40"/>
        <end position="70"/>
    </location>
</feature>
<keyword evidence="10" id="KW-1185">Reference proteome</keyword>
<keyword evidence="2 6" id="KW-0812">Transmembrane</keyword>
<proteinExistence type="predicted"/>
<keyword evidence="3 6" id="KW-1133">Transmembrane helix</keyword>
<comment type="caution">
    <text evidence="9">The sequence shown here is derived from an EMBL/GenBank/DDBJ whole genome shotgun (WGS) entry which is preliminary data.</text>
</comment>
<gene>
    <name evidence="9" type="ORF">B9Z65_5798</name>
</gene>
<evidence type="ECO:0000256" key="1">
    <source>
        <dbReference type="ARBA" id="ARBA00004141"/>
    </source>
</evidence>
<evidence type="ECO:0000256" key="4">
    <source>
        <dbReference type="ARBA" id="ARBA00023136"/>
    </source>
</evidence>
<feature type="compositionally biased region" description="Basic and acidic residues" evidence="5">
    <location>
        <begin position="48"/>
        <end position="58"/>
    </location>
</feature>
<evidence type="ECO:0000256" key="3">
    <source>
        <dbReference type="ARBA" id="ARBA00022989"/>
    </source>
</evidence>
<dbReference type="Proteomes" id="UP000243723">
    <property type="component" value="Unassembled WGS sequence"/>
</dbReference>
<feature type="transmembrane region" description="Helical" evidence="6">
    <location>
        <begin position="315"/>
        <end position="337"/>
    </location>
</feature>
<feature type="transmembrane region" description="Helical" evidence="6">
    <location>
        <begin position="357"/>
        <end position="378"/>
    </location>
</feature>
<feature type="signal peptide" evidence="7">
    <location>
        <begin position="1"/>
        <end position="20"/>
    </location>
</feature>
<organism evidence="9 10">
    <name type="scientific">Elsinoe australis</name>
    <dbReference type="NCBI Taxonomy" id="40998"/>
    <lineage>
        <taxon>Eukaryota</taxon>
        <taxon>Fungi</taxon>
        <taxon>Dikarya</taxon>
        <taxon>Ascomycota</taxon>
        <taxon>Pezizomycotina</taxon>
        <taxon>Dothideomycetes</taxon>
        <taxon>Dothideomycetidae</taxon>
        <taxon>Myriangiales</taxon>
        <taxon>Elsinoaceae</taxon>
        <taxon>Elsinoe</taxon>
    </lineage>
</organism>
<protein>
    <recommendedName>
        <fullName evidence="8">Wax synthase domain-containing protein</fullName>
    </recommendedName>
</protein>
<feature type="domain" description="Wax synthase" evidence="8">
    <location>
        <begin position="227"/>
        <end position="300"/>
    </location>
</feature>
<dbReference type="InterPro" id="IPR032805">
    <property type="entry name" value="Wax_synthase_dom"/>
</dbReference>